<organism evidence="2 3">
    <name type="scientific">Dyadobacter sandarakinus</name>
    <dbReference type="NCBI Taxonomy" id="2747268"/>
    <lineage>
        <taxon>Bacteria</taxon>
        <taxon>Pseudomonadati</taxon>
        <taxon>Bacteroidota</taxon>
        <taxon>Cytophagia</taxon>
        <taxon>Cytophagales</taxon>
        <taxon>Spirosomataceae</taxon>
        <taxon>Dyadobacter</taxon>
    </lineage>
</organism>
<dbReference type="Gene3D" id="2.30.310.10">
    <property type="entry name" value="ibrinogen binding protein from staphylococcus aureus domain"/>
    <property type="match status" value="1"/>
</dbReference>
<dbReference type="InterPro" id="IPR008532">
    <property type="entry name" value="NFACT_RNA-bd"/>
</dbReference>
<dbReference type="InterPro" id="IPR051608">
    <property type="entry name" value="RQC_Subunit_NEMF"/>
</dbReference>
<name>A0ABX7I4E4_9BACT</name>
<protein>
    <submittedName>
        <fullName evidence="2">Fibronectin/fibrinogen-binding protein</fullName>
    </submittedName>
</protein>
<dbReference type="Pfam" id="PF05670">
    <property type="entry name" value="NFACT-R_1"/>
    <property type="match status" value="1"/>
</dbReference>
<dbReference type="PANTHER" id="PTHR15239">
    <property type="entry name" value="NUCLEAR EXPORT MEDIATOR FACTOR NEMF"/>
    <property type="match status" value="1"/>
</dbReference>
<sequence>MHQNYHFLKQLAPRMHEMLAGKVLEEAFSQEKDEIVLVFQSLEDGSQSLIKAVLHADFSCLSFPEKFERARKNSVNLFNEFQGKAVTNINIFENERAIHVDFEDHTALVFKLFGNRSNLLALDTEGKVTQLFSNRLALDWELSATSLNRKIDQSEEAFESAGYDYRKLYPTLGKLANAHLDALLATSGPHMRWQVVQRFISEIENPPYYVTRVAGLPALTLFETGEVISVFEDPVAALNAFYLAHIRLTGIEKEKAEIVRLLKKRIQQTANYLENTFEKLVSLESAVKNDEIGNLIMAHMHAIPARVTEVEVFDFYRDQPIRIKLKKDLSPQKNAEAYYRKAKNEKIEISRLNDSLSARELEKAALEDHLAHIETIVSLRELRTYIKTNQLNQAKVPETTQELFKKVDFMGYTILIGRNAKNNDLLTRQYAHKDDLWLHAKDVTGSHVVVKNQPGKNMPALVIERAAELAAWYSKRRNDTLCPVIYTPRKFVRKPKGLPEGAVIIEKENVILVPAKGE</sequence>
<feature type="domain" description="NFACT RNA-binding" evidence="1">
    <location>
        <begin position="410"/>
        <end position="506"/>
    </location>
</feature>
<dbReference type="PANTHER" id="PTHR15239:SF6">
    <property type="entry name" value="RIBOSOME QUALITY CONTROL COMPLEX SUBUNIT NEMF"/>
    <property type="match status" value="1"/>
</dbReference>
<dbReference type="Proteomes" id="UP000612680">
    <property type="component" value="Chromosome"/>
</dbReference>
<evidence type="ECO:0000313" key="3">
    <source>
        <dbReference type="Proteomes" id="UP000612680"/>
    </source>
</evidence>
<dbReference type="EMBL" id="CP056775">
    <property type="protein sequence ID" value="QRR00956.1"/>
    <property type="molecule type" value="Genomic_DNA"/>
</dbReference>
<reference evidence="2 3" key="1">
    <citation type="submission" date="2020-06" db="EMBL/GenBank/DDBJ databases">
        <title>Dyadobacter sandarakinus sp. nov., isolated from the soil of the Arctic Yellow River Station.</title>
        <authorList>
            <person name="Zhang Y."/>
            <person name="Peng F."/>
        </authorList>
    </citation>
    <scope>NUCLEOTIDE SEQUENCE [LARGE SCALE GENOMIC DNA]</scope>
    <source>
        <strain evidence="2 3">Q3-56</strain>
    </source>
</reference>
<dbReference type="Pfam" id="PF05833">
    <property type="entry name" value="NFACT_N"/>
    <property type="match status" value="1"/>
</dbReference>
<keyword evidence="3" id="KW-1185">Reference proteome</keyword>
<proteinExistence type="predicted"/>
<evidence type="ECO:0000259" key="1">
    <source>
        <dbReference type="Pfam" id="PF05670"/>
    </source>
</evidence>
<evidence type="ECO:0000313" key="2">
    <source>
        <dbReference type="EMBL" id="QRR00956.1"/>
    </source>
</evidence>
<gene>
    <name evidence="2" type="ORF">HWI92_08605</name>
</gene>
<accession>A0ABX7I4E4</accession>